<sequence length="71" mass="8018">MARIKKRDRVIQFIAHPLLNLHSMAVATIPLEPLDETLELGLLHVSPFNPPLIKHWQNGIPKVLNLPNPTV</sequence>
<gene>
    <name evidence="1" type="ORF">ORAREDHAP_LOCUS41376</name>
</gene>
<dbReference type="EMBL" id="CAEKKB010000007">
    <property type="protein sequence ID" value="CAB4316306.1"/>
    <property type="molecule type" value="Genomic_DNA"/>
</dbReference>
<evidence type="ECO:0000313" key="1">
    <source>
        <dbReference type="EMBL" id="CAB4316306.1"/>
    </source>
</evidence>
<organism evidence="1 2">
    <name type="scientific">Prunus armeniaca</name>
    <name type="common">Apricot</name>
    <name type="synonym">Armeniaca vulgaris</name>
    <dbReference type="NCBI Taxonomy" id="36596"/>
    <lineage>
        <taxon>Eukaryota</taxon>
        <taxon>Viridiplantae</taxon>
        <taxon>Streptophyta</taxon>
        <taxon>Embryophyta</taxon>
        <taxon>Tracheophyta</taxon>
        <taxon>Spermatophyta</taxon>
        <taxon>Magnoliopsida</taxon>
        <taxon>eudicotyledons</taxon>
        <taxon>Gunneridae</taxon>
        <taxon>Pentapetalae</taxon>
        <taxon>rosids</taxon>
        <taxon>fabids</taxon>
        <taxon>Rosales</taxon>
        <taxon>Rosaceae</taxon>
        <taxon>Amygdaloideae</taxon>
        <taxon>Amygdaleae</taxon>
        <taxon>Prunus</taxon>
    </lineage>
</organism>
<reference evidence="2" key="1">
    <citation type="journal article" date="2020" name="Genome Biol.">
        <title>Gamete binning: chromosome-level and haplotype-resolved genome assembly enabled by high-throughput single-cell sequencing of gamete genomes.</title>
        <authorList>
            <person name="Campoy J.A."/>
            <person name="Sun H."/>
            <person name="Goel M."/>
            <person name="Jiao W.-B."/>
            <person name="Folz-Donahue K."/>
            <person name="Wang N."/>
            <person name="Rubio M."/>
            <person name="Liu C."/>
            <person name="Kukat C."/>
            <person name="Ruiz D."/>
            <person name="Huettel B."/>
            <person name="Schneeberger K."/>
        </authorList>
    </citation>
    <scope>NUCLEOTIDE SEQUENCE [LARGE SCALE GENOMIC DNA]</scope>
    <source>
        <strain evidence="2">cv. Rojo Pasion</strain>
    </source>
</reference>
<keyword evidence="2" id="KW-1185">Reference proteome</keyword>
<proteinExistence type="predicted"/>
<dbReference type="Proteomes" id="UP000507245">
    <property type="component" value="Unassembled WGS sequence"/>
</dbReference>
<name>A0A6J5XQW4_PRUAR</name>
<dbReference type="AlphaFoldDB" id="A0A6J5XQW4"/>
<evidence type="ECO:0000313" key="2">
    <source>
        <dbReference type="Proteomes" id="UP000507245"/>
    </source>
</evidence>
<protein>
    <submittedName>
        <fullName evidence="1">Uncharacterized protein</fullName>
    </submittedName>
</protein>
<accession>A0A6J5XQW4</accession>